<dbReference type="InterPro" id="IPR045913">
    <property type="entry name" value="TBC20/Gyp8-like"/>
</dbReference>
<feature type="transmembrane region" description="Helical" evidence="2">
    <location>
        <begin position="387"/>
        <end position="408"/>
    </location>
</feature>
<feature type="transmembrane region" description="Helical" evidence="2">
    <location>
        <begin position="637"/>
        <end position="659"/>
    </location>
</feature>
<dbReference type="Gene3D" id="1.10.8.1310">
    <property type="match status" value="1"/>
</dbReference>
<evidence type="ECO:0000256" key="2">
    <source>
        <dbReference type="SAM" id="Phobius"/>
    </source>
</evidence>
<feature type="transmembrane region" description="Helical" evidence="2">
    <location>
        <begin position="745"/>
        <end position="766"/>
    </location>
</feature>
<dbReference type="PANTHER" id="PTHR20913:SF7">
    <property type="entry name" value="RE60063P"/>
    <property type="match status" value="1"/>
</dbReference>
<feature type="transmembrane region" description="Helical" evidence="2">
    <location>
        <begin position="530"/>
        <end position="552"/>
    </location>
</feature>
<dbReference type="eggNOG" id="ENOG502SQ3J">
    <property type="taxonomic scope" value="Eukaryota"/>
</dbReference>
<feature type="transmembrane region" description="Helical" evidence="2">
    <location>
        <begin position="489"/>
        <end position="510"/>
    </location>
</feature>
<protein>
    <submittedName>
        <fullName evidence="5">Rab-GAP TBC domain-containing protein</fullName>
    </submittedName>
</protein>
<keyword evidence="2" id="KW-0812">Transmembrane</keyword>
<keyword evidence="4" id="KW-1185">Reference proteome</keyword>
<feature type="domain" description="Rab-GAP TBC" evidence="3">
    <location>
        <begin position="68"/>
        <end position="292"/>
    </location>
</feature>
<keyword evidence="2" id="KW-0472">Membrane</keyword>
<feature type="transmembrane region" description="Helical" evidence="2">
    <location>
        <begin position="465"/>
        <end position="482"/>
    </location>
</feature>
<name>A0A1I7VLK2_LOALO</name>
<evidence type="ECO:0000313" key="4">
    <source>
        <dbReference type="Proteomes" id="UP000095285"/>
    </source>
</evidence>
<reference evidence="5" key="2">
    <citation type="submission" date="2016-11" db="UniProtKB">
        <authorList>
            <consortium name="WormBaseParasite"/>
        </authorList>
    </citation>
    <scope>IDENTIFICATION</scope>
</reference>
<keyword evidence="1" id="KW-0343">GTPase activation</keyword>
<dbReference type="GO" id="GO:0006888">
    <property type="term" value="P:endoplasmic reticulum to Golgi vesicle-mediated transport"/>
    <property type="evidence" value="ECO:0007669"/>
    <property type="project" value="TreeGrafter"/>
</dbReference>
<evidence type="ECO:0000259" key="3">
    <source>
        <dbReference type="PROSITE" id="PS50086"/>
    </source>
</evidence>
<dbReference type="WBParaSite" id="EN70_3873">
    <property type="protein sequence ID" value="EN70_3873"/>
    <property type="gene ID" value="EN70_3873"/>
</dbReference>
<dbReference type="STRING" id="7209.A0A1I7VLK2"/>
<dbReference type="GO" id="GO:0005096">
    <property type="term" value="F:GTPase activator activity"/>
    <property type="evidence" value="ECO:0007669"/>
    <property type="project" value="UniProtKB-KW"/>
</dbReference>
<dbReference type="PROSITE" id="PS50086">
    <property type="entry name" value="TBC_RABGAP"/>
    <property type="match status" value="1"/>
</dbReference>
<evidence type="ECO:0000313" key="5">
    <source>
        <dbReference type="WBParaSite" id="EN70_3873"/>
    </source>
</evidence>
<feature type="transmembrane region" description="Helical" evidence="2">
    <location>
        <begin position="697"/>
        <end position="717"/>
    </location>
</feature>
<accession>A0A1I7VLK2</accession>
<dbReference type="AlphaFoldDB" id="A0A1I7VLK2"/>
<dbReference type="GO" id="GO:0005789">
    <property type="term" value="C:endoplasmic reticulum membrane"/>
    <property type="evidence" value="ECO:0007669"/>
    <property type="project" value="TreeGrafter"/>
</dbReference>
<keyword evidence="2" id="KW-1133">Transmembrane helix</keyword>
<reference evidence="4" key="1">
    <citation type="submission" date="2012-04" db="EMBL/GenBank/DDBJ databases">
        <title>The Genome Sequence of Loa loa.</title>
        <authorList>
            <consortium name="The Broad Institute Genome Sequencing Platform"/>
            <consortium name="Broad Institute Genome Sequencing Center for Infectious Disease"/>
            <person name="Nutman T.B."/>
            <person name="Fink D.L."/>
            <person name="Russ C."/>
            <person name="Young S."/>
            <person name="Zeng Q."/>
            <person name="Gargeya S."/>
            <person name="Alvarado L."/>
            <person name="Berlin A."/>
            <person name="Chapman S.B."/>
            <person name="Chen Z."/>
            <person name="Freedman E."/>
            <person name="Gellesch M."/>
            <person name="Goldberg J."/>
            <person name="Griggs A."/>
            <person name="Gujja S."/>
            <person name="Heilman E.R."/>
            <person name="Heiman D."/>
            <person name="Howarth C."/>
            <person name="Mehta T."/>
            <person name="Neiman D."/>
            <person name="Pearson M."/>
            <person name="Roberts A."/>
            <person name="Saif S."/>
            <person name="Shea T."/>
            <person name="Shenoy N."/>
            <person name="Sisk P."/>
            <person name="Stolte C."/>
            <person name="Sykes S."/>
            <person name="White J."/>
            <person name="Yandava C."/>
            <person name="Haas B."/>
            <person name="Henn M.R."/>
            <person name="Nusbaum C."/>
            <person name="Birren B."/>
        </authorList>
    </citation>
    <scope>NUCLEOTIDE SEQUENCE [LARGE SCALE GENOMIC DNA]</scope>
</reference>
<dbReference type="Proteomes" id="UP000095285">
    <property type="component" value="Unassembled WGS sequence"/>
</dbReference>
<dbReference type="SUPFAM" id="SSF47923">
    <property type="entry name" value="Ypt/Rab-GAP domain of gyp1p"/>
    <property type="match status" value="2"/>
</dbReference>
<feature type="transmembrane region" description="Helical" evidence="2">
    <location>
        <begin position="613"/>
        <end position="630"/>
    </location>
</feature>
<dbReference type="Pfam" id="PF00566">
    <property type="entry name" value="RabGAP-TBC"/>
    <property type="match status" value="1"/>
</dbReference>
<feature type="transmembrane region" description="Helical" evidence="2">
    <location>
        <begin position="420"/>
        <end position="445"/>
    </location>
</feature>
<proteinExistence type="predicted"/>
<organism evidence="4 5">
    <name type="scientific">Loa loa</name>
    <name type="common">Eye worm</name>
    <name type="synonym">Filaria loa</name>
    <dbReference type="NCBI Taxonomy" id="7209"/>
    <lineage>
        <taxon>Eukaryota</taxon>
        <taxon>Metazoa</taxon>
        <taxon>Ecdysozoa</taxon>
        <taxon>Nematoda</taxon>
        <taxon>Chromadorea</taxon>
        <taxon>Rhabditida</taxon>
        <taxon>Spirurina</taxon>
        <taxon>Spiruromorpha</taxon>
        <taxon>Filarioidea</taxon>
        <taxon>Onchocercidae</taxon>
        <taxon>Loa</taxon>
    </lineage>
</organism>
<dbReference type="Gene3D" id="1.10.472.80">
    <property type="entry name" value="Ypt/Rab-GAP domain of gyp1p, domain 3"/>
    <property type="match status" value="1"/>
</dbReference>
<sequence length="905" mass="103264">MPSLTNYSTSFIIAKKRNEGNENVLKNAVSRTLQIKCNRMRTFIDENHDSLHLHISQLRQFASSTGGLVLDEIRTLIWPVLASSLVQDSFSDQETASTFSDSDFESAHSDFIYEEDSSMINSATILSSPTLKDLQSHREWNQVQMDVQRTLARFPPDISDKERCTLQKDLTPLVVRILWSCPRFHYYQGFHDVCLTLLLVLGNEKAEHVGTLLANNGIFRSYLLRKLEDTVLRDLDLMHVLLWKVDEELEKVVRAVELGSLFALSWPLTWFSHSLHHYHQIVLCFDFFLATHALTPIFLTSAVVLWRSSAVLNCSRDMASIHHLLNVMPNDIPVQALINDAQDLFRMFPPSRLRGPLMEDYQHLININRIRKPSFPNTSLRKCTVDMVLSAVSVALVLLILSSCHRSFLDIQMERHSIPLSVIGCALITTSVLKFFSWIAELYFLRSIGNVIRYTFVHYTTDEPLWIVLNVALGILCMLRIPTNSPTRIITFCLSSISIYPTITYLWIDYRWFSNAVISGTTFAKWTPDWLSVVSLGADIIHILLLIILTLILINSCGQPLRMNFSSQFRTFLFISGVMAGAISMGLFTFDIISTHLEAFYKVFHGNEQKTPFLTALATAFLFFASAREVNFFVIPALLTTLLFCIQSTTFLLISYLYLSWNGYYADEVCEIFYHGSAWCTNYLTIPGAISHFIETLLYFCVFIASCALAYIIWRVVQINPRRGAYNIDGKSMAAIKLEKSIEKIGLALLIAGAGVLIATMHEFIWNSWRHPLIVLLTSLYHVSLTVTLLIFPLYQIVVSRDLYANLLHCTCLLMINAVRFADILTQLDYRNIGEATSWSWRIHNTAEVFALGAHFATIVWCLKILDIVNNTTISHISQPFVQFRNPLSIDQMTVQHYTYSFQDV</sequence>
<evidence type="ECO:0000256" key="1">
    <source>
        <dbReference type="ARBA" id="ARBA00022468"/>
    </source>
</evidence>
<dbReference type="InterPro" id="IPR035969">
    <property type="entry name" value="Rab-GAP_TBC_sf"/>
</dbReference>
<dbReference type="PANTHER" id="PTHR20913">
    <property type="entry name" value="TBC1 DOMAIN FAMILY MEMBER 20/GTPASE"/>
    <property type="match status" value="1"/>
</dbReference>
<dbReference type="InterPro" id="IPR000195">
    <property type="entry name" value="Rab-GAP-TBC_dom"/>
</dbReference>
<feature type="transmembrane region" description="Helical" evidence="2">
    <location>
        <begin position="572"/>
        <end position="593"/>
    </location>
</feature>
<feature type="transmembrane region" description="Helical" evidence="2">
    <location>
        <begin position="772"/>
        <end position="792"/>
    </location>
</feature>